<evidence type="ECO:0000256" key="3">
    <source>
        <dbReference type="ARBA" id="ARBA00022679"/>
    </source>
</evidence>
<keyword evidence="1" id="KW-0698">rRNA processing</keyword>
<evidence type="ECO:0000256" key="1">
    <source>
        <dbReference type="ARBA" id="ARBA00022552"/>
    </source>
</evidence>
<evidence type="ECO:0000259" key="7">
    <source>
        <dbReference type="SMART" id="SM00650"/>
    </source>
</evidence>
<dbReference type="InterPro" id="IPR001737">
    <property type="entry name" value="KsgA/Erm"/>
</dbReference>
<dbReference type="Gene3D" id="3.40.50.150">
    <property type="entry name" value="Vaccinia Virus protein VP39"/>
    <property type="match status" value="1"/>
</dbReference>
<accession>A0A7C4H539</accession>
<dbReference type="InterPro" id="IPR011530">
    <property type="entry name" value="rRNA_adenine_dimethylase"/>
</dbReference>
<feature type="domain" description="Ribosomal RNA adenine methylase transferase N-terminal" evidence="7">
    <location>
        <begin position="40"/>
        <end position="202"/>
    </location>
</feature>
<dbReference type="GO" id="GO:0052908">
    <property type="term" value="F:16S rRNA (adenine(1518)-N(6)/adenine(1519)-N(6))-dimethyltransferase activity"/>
    <property type="evidence" value="ECO:0007669"/>
    <property type="project" value="UniProtKB-EC"/>
</dbReference>
<comment type="similarity">
    <text evidence="6">Belongs to the class I-like SAM-binding methyltransferase superfamily. rRNA adenine N(6)-methyltransferase family.</text>
</comment>
<keyword evidence="3 6" id="KW-0808">Transferase</keyword>
<feature type="binding site" evidence="6">
    <location>
        <position position="35"/>
    </location>
    <ligand>
        <name>S-adenosyl-L-methionine</name>
        <dbReference type="ChEBI" id="CHEBI:59789"/>
    </ligand>
</feature>
<sequence length="273" mass="31602">MDKQLLNKRELYKWTTSVLREYSIKPLKKLSQSFVVDPRVIDDFLNRIEPGLTTIEIGAGLGTLSYFLVDYCKNKVLLYEIDYRLVKLLREIIDKPNAIIINSDALLHEWLVEQLVSNTPYSITTDILVKLARSNCIRKAVLVLQKDVVNRLVSKPGTRNYGRITVLINSVFKIKPGRVYPPSSFYPPPEVSSQIIVLERVRDYDSEIALLEEVTRRLFSKRRRKVVKVLNEEFGLDEKTITSIIPDRDLRVYELNTGDFLRIVDLVKNYGLN</sequence>
<dbReference type="SMART" id="SM00650">
    <property type="entry name" value="rADc"/>
    <property type="match status" value="1"/>
</dbReference>
<dbReference type="EMBL" id="DTBJ01000013">
    <property type="protein sequence ID" value="HGM58139.1"/>
    <property type="molecule type" value="Genomic_DNA"/>
</dbReference>
<dbReference type="PROSITE" id="PS51689">
    <property type="entry name" value="SAM_RNA_A_N6_MT"/>
    <property type="match status" value="1"/>
</dbReference>
<keyword evidence="4 6" id="KW-0949">S-adenosyl-L-methionine</keyword>
<dbReference type="NCBIfam" id="TIGR00755">
    <property type="entry name" value="ksgA"/>
    <property type="match status" value="1"/>
</dbReference>
<evidence type="ECO:0000256" key="2">
    <source>
        <dbReference type="ARBA" id="ARBA00022603"/>
    </source>
</evidence>
<dbReference type="InterPro" id="IPR029063">
    <property type="entry name" value="SAM-dependent_MTases_sf"/>
</dbReference>
<dbReference type="InterPro" id="IPR020598">
    <property type="entry name" value="rRNA_Ade_methylase_Trfase_N"/>
</dbReference>
<dbReference type="GO" id="GO:0003723">
    <property type="term" value="F:RNA binding"/>
    <property type="evidence" value="ECO:0007669"/>
    <property type="project" value="UniProtKB-UniRule"/>
</dbReference>
<gene>
    <name evidence="8" type="primary">rsmA</name>
    <name evidence="8" type="ORF">ENU14_00900</name>
</gene>
<dbReference type="PANTHER" id="PTHR11727">
    <property type="entry name" value="DIMETHYLADENOSINE TRANSFERASE"/>
    <property type="match status" value="1"/>
</dbReference>
<dbReference type="Pfam" id="PF00398">
    <property type="entry name" value="RrnaAD"/>
    <property type="match status" value="1"/>
</dbReference>
<evidence type="ECO:0000313" key="8">
    <source>
        <dbReference type="EMBL" id="HGM58139.1"/>
    </source>
</evidence>
<reference evidence="8" key="1">
    <citation type="journal article" date="2020" name="mSystems">
        <title>Genome- and Community-Level Interaction Insights into Carbon Utilization and Element Cycling Functions of Hydrothermarchaeota in Hydrothermal Sediment.</title>
        <authorList>
            <person name="Zhou Z."/>
            <person name="Liu Y."/>
            <person name="Xu W."/>
            <person name="Pan J."/>
            <person name="Luo Z.H."/>
            <person name="Li M."/>
        </authorList>
    </citation>
    <scope>NUCLEOTIDE SEQUENCE [LARGE SCALE GENOMIC DNA]</scope>
    <source>
        <strain evidence="8">SpSt-642</strain>
    </source>
</reference>
<organism evidence="8">
    <name type="scientific">Staphylothermus marinus</name>
    <dbReference type="NCBI Taxonomy" id="2280"/>
    <lineage>
        <taxon>Archaea</taxon>
        <taxon>Thermoproteota</taxon>
        <taxon>Thermoprotei</taxon>
        <taxon>Desulfurococcales</taxon>
        <taxon>Desulfurococcaceae</taxon>
        <taxon>Staphylothermus</taxon>
    </lineage>
</organism>
<feature type="binding site" evidence="6">
    <location>
        <position position="104"/>
    </location>
    <ligand>
        <name>S-adenosyl-L-methionine</name>
        <dbReference type="ChEBI" id="CHEBI:59789"/>
    </ligand>
</feature>
<keyword evidence="2 6" id="KW-0489">Methyltransferase</keyword>
<name>A0A7C4H539_STAMA</name>
<dbReference type="AlphaFoldDB" id="A0A7C4H539"/>
<dbReference type="SUPFAM" id="SSF53335">
    <property type="entry name" value="S-adenosyl-L-methionine-dependent methyltransferases"/>
    <property type="match status" value="1"/>
</dbReference>
<comment type="caution">
    <text evidence="8">The sequence shown here is derived from an EMBL/GenBank/DDBJ whole genome shotgun (WGS) entry which is preliminary data.</text>
</comment>
<dbReference type="EC" id="2.1.1.182" evidence="8"/>
<dbReference type="PANTHER" id="PTHR11727:SF7">
    <property type="entry name" value="DIMETHYLADENOSINE TRANSFERASE-RELATED"/>
    <property type="match status" value="1"/>
</dbReference>
<keyword evidence="5 6" id="KW-0694">RNA-binding</keyword>
<protein>
    <submittedName>
        <fullName evidence="8">Ribosomal RNA small subunit methyltransferase A</fullName>
        <ecNumber evidence="8">2.1.1.182</ecNumber>
    </submittedName>
</protein>
<proteinExistence type="inferred from homology"/>
<evidence type="ECO:0000256" key="5">
    <source>
        <dbReference type="ARBA" id="ARBA00022884"/>
    </source>
</evidence>
<feature type="binding site" evidence="6">
    <location>
        <position position="80"/>
    </location>
    <ligand>
        <name>S-adenosyl-L-methionine</name>
        <dbReference type="ChEBI" id="CHEBI:59789"/>
    </ligand>
</feature>
<feature type="binding site" evidence="6">
    <location>
        <position position="58"/>
    </location>
    <ligand>
        <name>S-adenosyl-L-methionine</name>
        <dbReference type="ChEBI" id="CHEBI:59789"/>
    </ligand>
</feature>
<evidence type="ECO:0000256" key="4">
    <source>
        <dbReference type="ARBA" id="ARBA00022691"/>
    </source>
</evidence>
<comment type="caution">
    <text evidence="6">Lacks conserved residue(s) required for the propagation of feature annotation.</text>
</comment>
<feature type="binding site" evidence="6">
    <location>
        <position position="118"/>
    </location>
    <ligand>
        <name>S-adenosyl-L-methionine</name>
        <dbReference type="ChEBI" id="CHEBI:59789"/>
    </ligand>
</feature>
<evidence type="ECO:0000256" key="6">
    <source>
        <dbReference type="PROSITE-ProRule" id="PRU01026"/>
    </source>
</evidence>